<gene>
    <name evidence="4" type="ORF">SCF082_LOCUS32073</name>
</gene>
<dbReference type="Proteomes" id="UP001642464">
    <property type="component" value="Unassembled WGS sequence"/>
</dbReference>
<feature type="coiled-coil region" evidence="1">
    <location>
        <begin position="681"/>
        <end position="715"/>
    </location>
</feature>
<feature type="region of interest" description="Disordered" evidence="2">
    <location>
        <begin position="1"/>
        <end position="49"/>
    </location>
</feature>
<feature type="coiled-coil region" evidence="1">
    <location>
        <begin position="1369"/>
        <end position="1444"/>
    </location>
</feature>
<feature type="coiled-coil region" evidence="1">
    <location>
        <begin position="869"/>
        <end position="923"/>
    </location>
</feature>
<proteinExistence type="predicted"/>
<dbReference type="InterPro" id="IPR011992">
    <property type="entry name" value="EF-hand-dom_pair"/>
</dbReference>
<dbReference type="EMBL" id="CAXAMM010027569">
    <property type="protein sequence ID" value="CAK9061120.1"/>
    <property type="molecule type" value="Genomic_DNA"/>
</dbReference>
<feature type="region of interest" description="Disordered" evidence="2">
    <location>
        <begin position="164"/>
        <end position="190"/>
    </location>
</feature>
<accession>A0ABP0NBH0</accession>
<feature type="compositionally biased region" description="Pro residues" evidence="2">
    <location>
        <begin position="170"/>
        <end position="179"/>
    </location>
</feature>
<feature type="coiled-coil region" evidence="1">
    <location>
        <begin position="1094"/>
        <end position="1121"/>
    </location>
</feature>
<feature type="coiled-coil region" evidence="1">
    <location>
        <begin position="429"/>
        <end position="490"/>
    </location>
</feature>
<sequence length="2033" mass="225734">MAPQAPGRFTRQPQPQMPQAPGRRPPRLPAPVKREVSESASRSSRLRVYTEAEQDDIGISTLLGEYTEQGVNHGYPTYQKVLENSDEVNVFVYFWDSRDGPEFSGWWFGDSVGGQQVWSRSVEKSEAADKAKVPPSRGWRVPWDAECVEGLLIVEVMDAMVQPVTNGPTPTAPTAPPPSKANKPQGPAPVPIITPQLIKPKIQPTDSDQSVMLERIKLASDRVAAAEAEVEQAIASTRRTLAAQELEESSLADADTVLRSQLENVQNEQKQLAKELSEARAANCSQSNLGELARMMPRLRQSLVKVEAELAKVKNNLAKVRADAVLAKQRVEAVEAAAEAEQRDARAFQAALPEAMEIVTQAEDAVETVAILAAAMSVDDETDTSEAHQVQAIQDIETSATKASADLLEARKLVSNRLGETKRFAPEAKRVAMQEFQAMEKRLAEAAKRLNPLKRFRQEFEQKAAAKKALQEIQNKLNSAELEIEKAHIMTSSTDTQMEQDDITSTTQLLGPAEEDLKKTSQLIDQRQPGQSDAASQKELEGMKKRVVEAREKLQSIRQVLKRQEETLQVDSTLSQVHEKIEQAEEAFLATSEAEMPFLKGLEVLPLDEGAQAVAQCEAATKKCEAALESARTFIKKVESDSKAKYSKEAQQHLMDELQKCRSRGEETEKKLNVFRKETRQRKAKGMLQEVSEKVVEAENQSQALAEVVKVLNTENLDSVTVESLKTAFEQSVAAEKEAVRSYNQARQIITAKQKEVKEPPVLTELTRLQKKLAAAHQEMIKSRQLAKGGDQLIKGKKIFNEEEKKVVAMEQAVERVEKQMPAEDQEYSKEDLINIDSQIKAAVTAVNTSTRTLEAAMTGASVALKTSLTSLMTKVKDASSRVEKAKQASKTQREKAAAEVFVKEAEQQVENVEAALVKVAEAELPFLKGIEVLPLSEASIAIAECEKAAKHVQEALEKAKSFVSAKVMEVQRFAEAAAKPCLERLNGLVERNNAAATKLTEFRKDTESHKRTSQMQEAEEMLNAAEAEIEKTREAGAPLSAEDLSSITQEIGTEICEKIAALEKGASKKVSDALNFLAERRKDVRGTPQEKELEQFQARLGKIKASLAEAKKTASQQEQRFVSRKLQAEGLELVNEVEREVKKVEVAAEPLLASSSFLVRGNLHRLSGLVQDHISKGSSKDSVFQQACGERERVTLEGFQAFVTWILEQSGEDSRDVFLEQEVEAMFTHLDSDKSGDLTEKKFQDIFLDQFACVQPVSMTESFSISEGKSVLKLDLGVAVEALSRPQYDEQQKLTRLHCRLLEDSTKEGWVTMKGNQGKVFLDRLSPHSAHQKSLDRMMSASTKVVNKASSFLSARRKELNDCSNGPLLEAKVKMEEFKVKASSLQRKLDEIKKKVAEAAKEYEKCEAQQKRARSDARDKRLLDAMTKAIEQELHTLKAEEKRIAEVVAPLTNGADLEVLDAPVSILKDGKEMAEKLKEQSAAARKSIQQHEVPQGVAAGTATSMRQVISTSLSEVDTVIKTVNALVKAVNSSAVKVAEAIQRRVQLALRQEVQRRDIRIEVIFDEISNGGHTASRSDLSRCLNNLPDLKLTTEQISLMLDRIIGDNSEDGVISRWNFLRRFQQFYECQKTIALTHDLAITNSKPIRMLNAEEAIEVLEGPRGDEKSGIERIRGRAVRDNTIGWVSVSGNQGSVFLKERPKPFVHCLVDLPLEKSFRSSGEAPVRSLKTNEVLEILEGPRQDSRDAVMRVRCKVFTDQLEGWVTLNSAGEMQAQTGQQRFWKCKTGVAVTDGPNIKLCKVLRKMEVGELIRLLEGPEVDKESGVTRIKALCLKDGLEGWVTTLGNAGTLYAEEKSDIYSVSCDELPLQKAYGDLSSGTIRMLRKDEAFEVLEGPKEFRPEPVERMKGRALADGAVGWVTATTKRLKRWYPNYICKQNTVLQTTVSIGPTAGLVRRVEEGELLEVLDGPKEDSEAGVLRVKVKTRKDQAVGWITLKGNQGTLFLIQWSRRDEEQLKQKQKSLQEGLGAAKEKE</sequence>
<feature type="compositionally biased region" description="Low complexity" evidence="2">
    <location>
        <begin position="38"/>
        <end position="47"/>
    </location>
</feature>
<evidence type="ECO:0000259" key="3">
    <source>
        <dbReference type="PROSITE" id="PS50222"/>
    </source>
</evidence>
<keyword evidence="5" id="KW-1185">Reference proteome</keyword>
<feature type="compositionally biased region" description="Polar residues" evidence="2">
    <location>
        <begin position="521"/>
        <end position="535"/>
    </location>
</feature>
<evidence type="ECO:0000256" key="1">
    <source>
        <dbReference type="SAM" id="Coils"/>
    </source>
</evidence>
<feature type="region of interest" description="Disordered" evidence="2">
    <location>
        <begin position="521"/>
        <end position="541"/>
    </location>
</feature>
<dbReference type="SUPFAM" id="SSF47473">
    <property type="entry name" value="EF-hand"/>
    <property type="match status" value="1"/>
</dbReference>
<protein>
    <recommendedName>
        <fullName evidence="3">EF-hand domain-containing protein</fullName>
    </recommendedName>
</protein>
<evidence type="ECO:0000313" key="5">
    <source>
        <dbReference type="Proteomes" id="UP001642464"/>
    </source>
</evidence>
<feature type="coiled-coil region" evidence="1">
    <location>
        <begin position="216"/>
        <end position="351"/>
    </location>
</feature>
<feature type="coiled-coil region" evidence="1">
    <location>
        <begin position="1009"/>
        <end position="1036"/>
    </location>
</feature>
<evidence type="ECO:0000256" key="2">
    <source>
        <dbReference type="SAM" id="MobiDB-lite"/>
    </source>
</evidence>
<feature type="domain" description="EF-hand" evidence="3">
    <location>
        <begin position="1219"/>
        <end position="1254"/>
    </location>
</feature>
<keyword evidence="1" id="KW-0175">Coiled coil</keyword>
<dbReference type="InterPro" id="IPR002048">
    <property type="entry name" value="EF_hand_dom"/>
</dbReference>
<comment type="caution">
    <text evidence="4">The sequence shown here is derived from an EMBL/GenBank/DDBJ whole genome shotgun (WGS) entry which is preliminary data.</text>
</comment>
<evidence type="ECO:0000313" key="4">
    <source>
        <dbReference type="EMBL" id="CAK9061120.1"/>
    </source>
</evidence>
<dbReference type="PROSITE" id="PS50222">
    <property type="entry name" value="EF_HAND_2"/>
    <property type="match status" value="1"/>
</dbReference>
<name>A0ABP0NBH0_9DINO</name>
<reference evidence="4 5" key="1">
    <citation type="submission" date="2024-02" db="EMBL/GenBank/DDBJ databases">
        <authorList>
            <person name="Chen Y."/>
            <person name="Shah S."/>
            <person name="Dougan E. K."/>
            <person name="Thang M."/>
            <person name="Chan C."/>
        </authorList>
    </citation>
    <scope>NUCLEOTIDE SEQUENCE [LARGE SCALE GENOMIC DNA]</scope>
</reference>
<organism evidence="4 5">
    <name type="scientific">Durusdinium trenchii</name>
    <dbReference type="NCBI Taxonomy" id="1381693"/>
    <lineage>
        <taxon>Eukaryota</taxon>
        <taxon>Sar</taxon>
        <taxon>Alveolata</taxon>
        <taxon>Dinophyceae</taxon>
        <taxon>Suessiales</taxon>
        <taxon>Symbiodiniaceae</taxon>
        <taxon>Durusdinium</taxon>
    </lineage>
</organism>